<dbReference type="EMBL" id="PVTQ01000006">
    <property type="protein sequence ID" value="PRY89422.1"/>
    <property type="molecule type" value="Genomic_DNA"/>
</dbReference>
<dbReference type="AlphaFoldDB" id="A0A2T0WRU9"/>
<dbReference type="CDD" id="cd05243">
    <property type="entry name" value="SDR_a5"/>
    <property type="match status" value="1"/>
</dbReference>
<accession>A0A2T0WRU9</accession>
<sequence length="282" mass="30834">MQSVFIAGATGYLGRYLCAEYERRGYYVTALVRDKSRARDISASALIEAEATRPDTLADTMEGADLVVSALGITRQKDGLTYRDVDFQANLNLLREAERAGVSRFAYVHVLNADKMRHVPLVAAKADFVDALQRSPIASTVIAPSGYFSDMQDFQKMAQAGRVWLFGTGTNRINPIHGADLAAAIAEETDTGTPWLNVGGPDTFTHRELAELAFDCIGKTPHITYLPDGIRRAALHVLPWVTPQSVSGPIQFFLTAMAIDMVGQSFGTRHLGDHFKAVAETR</sequence>
<dbReference type="PANTHER" id="PTHR12126">
    <property type="entry name" value="NADH-UBIQUINONE OXIDOREDUCTASE 39 KDA SUBUNIT-RELATED"/>
    <property type="match status" value="1"/>
</dbReference>
<gene>
    <name evidence="2" type="ORF">CLV74_106124</name>
</gene>
<dbReference type="OrthoDB" id="367683at2"/>
<dbReference type="Proteomes" id="UP000238392">
    <property type="component" value="Unassembled WGS sequence"/>
</dbReference>
<feature type="domain" description="NAD(P)-binding" evidence="1">
    <location>
        <begin position="8"/>
        <end position="150"/>
    </location>
</feature>
<reference evidence="2 3" key="1">
    <citation type="submission" date="2018-03" db="EMBL/GenBank/DDBJ databases">
        <title>Genomic Encyclopedia of Archaeal and Bacterial Type Strains, Phase II (KMG-II): from individual species to whole genera.</title>
        <authorList>
            <person name="Goeker M."/>
        </authorList>
    </citation>
    <scope>NUCLEOTIDE SEQUENCE [LARGE SCALE GENOMIC DNA]</scope>
    <source>
        <strain evidence="2 3">DSM 100212</strain>
    </source>
</reference>
<dbReference type="PANTHER" id="PTHR12126:SF11">
    <property type="entry name" value="NADH DEHYDROGENASE [UBIQUINONE] 1 ALPHA SUBCOMPLEX SUBUNIT 9, MITOCHONDRIAL"/>
    <property type="match status" value="1"/>
</dbReference>
<comment type="caution">
    <text evidence="2">The sequence shown here is derived from an EMBL/GenBank/DDBJ whole genome shotgun (WGS) entry which is preliminary data.</text>
</comment>
<dbReference type="Pfam" id="PF13460">
    <property type="entry name" value="NAD_binding_10"/>
    <property type="match status" value="1"/>
</dbReference>
<proteinExistence type="predicted"/>
<name>A0A2T0WRU9_9RHOB</name>
<dbReference type="GO" id="GO:0044877">
    <property type="term" value="F:protein-containing complex binding"/>
    <property type="evidence" value="ECO:0007669"/>
    <property type="project" value="TreeGrafter"/>
</dbReference>
<dbReference type="Gene3D" id="3.40.50.720">
    <property type="entry name" value="NAD(P)-binding Rossmann-like Domain"/>
    <property type="match status" value="1"/>
</dbReference>
<dbReference type="SUPFAM" id="SSF51735">
    <property type="entry name" value="NAD(P)-binding Rossmann-fold domains"/>
    <property type="match status" value="1"/>
</dbReference>
<dbReference type="InterPro" id="IPR036291">
    <property type="entry name" value="NAD(P)-bd_dom_sf"/>
</dbReference>
<protein>
    <submittedName>
        <fullName evidence="2">Uncharacterized protein YbjT (DUF2867 family)</fullName>
    </submittedName>
</protein>
<dbReference type="InterPro" id="IPR051207">
    <property type="entry name" value="ComplexI_NDUFA9_subunit"/>
</dbReference>
<organism evidence="2 3">
    <name type="scientific">Donghicola tyrosinivorans</name>
    <dbReference type="NCBI Taxonomy" id="1652492"/>
    <lineage>
        <taxon>Bacteria</taxon>
        <taxon>Pseudomonadati</taxon>
        <taxon>Pseudomonadota</taxon>
        <taxon>Alphaproteobacteria</taxon>
        <taxon>Rhodobacterales</taxon>
        <taxon>Roseobacteraceae</taxon>
        <taxon>Donghicola</taxon>
    </lineage>
</organism>
<evidence type="ECO:0000313" key="2">
    <source>
        <dbReference type="EMBL" id="PRY89422.1"/>
    </source>
</evidence>
<evidence type="ECO:0000313" key="3">
    <source>
        <dbReference type="Proteomes" id="UP000238392"/>
    </source>
</evidence>
<dbReference type="InterPro" id="IPR016040">
    <property type="entry name" value="NAD(P)-bd_dom"/>
</dbReference>
<dbReference type="RefSeq" id="WP_106264514.1">
    <property type="nucleotide sequence ID" value="NZ_PVTQ01000006.1"/>
</dbReference>
<keyword evidence="3" id="KW-1185">Reference proteome</keyword>
<evidence type="ECO:0000259" key="1">
    <source>
        <dbReference type="Pfam" id="PF13460"/>
    </source>
</evidence>